<accession>A0ABT9DV89</accession>
<gene>
    <name evidence="2" type="ORF">Q7A36_05495</name>
</gene>
<dbReference type="RefSeq" id="WP_305102663.1">
    <property type="nucleotide sequence ID" value="NZ_JAUTWS010000004.1"/>
</dbReference>
<dbReference type="Proteomes" id="UP001243009">
    <property type="component" value="Unassembled WGS sequence"/>
</dbReference>
<comment type="caution">
    <text evidence="2">The sequence shown here is derived from an EMBL/GenBank/DDBJ whole genome shotgun (WGS) entry which is preliminary data.</text>
</comment>
<evidence type="ECO:0000313" key="2">
    <source>
        <dbReference type="EMBL" id="MDO9707793.1"/>
    </source>
</evidence>
<feature type="region of interest" description="Disordered" evidence="1">
    <location>
        <begin position="42"/>
        <end position="262"/>
    </location>
</feature>
<proteinExistence type="predicted"/>
<sequence>MRFWGLVSAGLHVALLVLGLLFGLPKRLEEPEEAIAVEIVAAPQVAQGERPAPVVGPPSVKEPPRPEPPAPERVTESIPSPPPPPPPPPPAAAPPPSPQVATPRLTPPPPEPTPVPPRPPQVAEAKPRPEPPPEPAPTPLPLPPPPPPAPAPPAPRQPPQPPQQQAQAKPEPPAPPPAPPRPDPVPQKTPAPPAPEPAKEAGTGRTPPVQKPQADSRSVLNTLERLQASRPSNEAPRGRPSPATGSPQQGGGAPTGTAALNAGEKAGLADKISECWSVDGGGLGIRDVVVELRVDVDAGGTVRNVRPNGSPPADPRARSVYEAARRALLDPKCNPLPLPKERLAALRDTVFRFNPRDLGLR</sequence>
<evidence type="ECO:0000256" key="1">
    <source>
        <dbReference type="SAM" id="MobiDB-lite"/>
    </source>
</evidence>
<evidence type="ECO:0008006" key="4">
    <source>
        <dbReference type="Google" id="ProtNLM"/>
    </source>
</evidence>
<evidence type="ECO:0000313" key="3">
    <source>
        <dbReference type="Proteomes" id="UP001243009"/>
    </source>
</evidence>
<feature type="compositionally biased region" description="Pro residues" evidence="1">
    <location>
        <begin position="132"/>
        <end position="162"/>
    </location>
</feature>
<organism evidence="2 3">
    <name type="scientific">Paracraurococcus lichenis</name>
    <dbReference type="NCBI Taxonomy" id="3064888"/>
    <lineage>
        <taxon>Bacteria</taxon>
        <taxon>Pseudomonadati</taxon>
        <taxon>Pseudomonadota</taxon>
        <taxon>Alphaproteobacteria</taxon>
        <taxon>Acetobacterales</taxon>
        <taxon>Roseomonadaceae</taxon>
        <taxon>Paracraurococcus</taxon>
    </lineage>
</organism>
<dbReference type="Gene3D" id="3.30.1150.10">
    <property type="match status" value="1"/>
</dbReference>
<dbReference type="EMBL" id="JAUTWS010000004">
    <property type="protein sequence ID" value="MDO9707793.1"/>
    <property type="molecule type" value="Genomic_DNA"/>
</dbReference>
<feature type="compositionally biased region" description="Pro residues" evidence="1">
    <location>
        <begin position="105"/>
        <end position="120"/>
    </location>
</feature>
<feature type="compositionally biased region" description="Pro residues" evidence="1">
    <location>
        <begin position="79"/>
        <end position="98"/>
    </location>
</feature>
<feature type="compositionally biased region" description="Pro residues" evidence="1">
    <location>
        <begin position="170"/>
        <end position="196"/>
    </location>
</feature>
<protein>
    <recommendedName>
        <fullName evidence="4">Cell envelope biogenesis protein TolA</fullName>
    </recommendedName>
</protein>
<reference evidence="2 3" key="1">
    <citation type="submission" date="2023-08" db="EMBL/GenBank/DDBJ databases">
        <title>The draft genome sequence of Paracraurococcus sp. LOR1-02.</title>
        <authorList>
            <person name="Kingkaew E."/>
            <person name="Tanasupawat S."/>
        </authorList>
    </citation>
    <scope>NUCLEOTIDE SEQUENCE [LARGE SCALE GENOMIC DNA]</scope>
    <source>
        <strain evidence="2 3">LOR1-02</strain>
    </source>
</reference>
<keyword evidence="3" id="KW-1185">Reference proteome</keyword>
<name>A0ABT9DV89_9PROT</name>